<dbReference type="InterPro" id="IPR025447">
    <property type="entry name" value="DUF4192"/>
</dbReference>
<dbReference type="EMBL" id="BSUJ01000001">
    <property type="protein sequence ID" value="GMA18928.1"/>
    <property type="molecule type" value="Genomic_DNA"/>
</dbReference>
<name>A0ABQ6HKG0_9MICO</name>
<evidence type="ECO:0008006" key="3">
    <source>
        <dbReference type="Google" id="ProtNLM"/>
    </source>
</evidence>
<organism evidence="1 2">
    <name type="scientific">Arsenicicoccus piscis</name>
    <dbReference type="NCBI Taxonomy" id="673954"/>
    <lineage>
        <taxon>Bacteria</taxon>
        <taxon>Bacillati</taxon>
        <taxon>Actinomycetota</taxon>
        <taxon>Actinomycetes</taxon>
        <taxon>Micrococcales</taxon>
        <taxon>Intrasporangiaceae</taxon>
        <taxon>Arsenicicoccus</taxon>
    </lineage>
</organism>
<accession>A0ABQ6HKG0</accession>
<sequence length="272" mass="29244">MVVRDEQWRWAGEPWRGDVLPDPVQVPAVMAYVEIGSAPLPSREALADALVPLPEGPAAQELRRLVAGCLDRRSRPLAWLMGVNAPTSSWAEVESGWHEDAMRWATVLGLDAQPHADRPGLLDPLPELAPGELAALVASLEDRAFRDALIAWVVPDATPAPDLGYSLHGVDAVVRPVLGPVPDPEDGQVQATLGRLEELARRLPLDLQAPLLTMLGVARWAEGAGAAADLAVTQALAGRPGYRLAELVEALITHQVPPRGRGRQDRPREATV</sequence>
<evidence type="ECO:0000313" key="1">
    <source>
        <dbReference type="EMBL" id="GMA18928.1"/>
    </source>
</evidence>
<protein>
    <recommendedName>
        <fullName evidence="3">DUF4192 family protein</fullName>
    </recommendedName>
</protein>
<evidence type="ECO:0000313" key="2">
    <source>
        <dbReference type="Proteomes" id="UP001157109"/>
    </source>
</evidence>
<dbReference type="Proteomes" id="UP001157109">
    <property type="component" value="Unassembled WGS sequence"/>
</dbReference>
<gene>
    <name evidence="1" type="ORF">GCM10025862_09490</name>
</gene>
<dbReference type="Pfam" id="PF13830">
    <property type="entry name" value="DUF4192"/>
    <property type="match status" value="1"/>
</dbReference>
<reference evidence="2" key="1">
    <citation type="journal article" date="2019" name="Int. J. Syst. Evol. Microbiol.">
        <title>The Global Catalogue of Microorganisms (GCM) 10K type strain sequencing project: providing services to taxonomists for standard genome sequencing and annotation.</title>
        <authorList>
            <consortium name="The Broad Institute Genomics Platform"/>
            <consortium name="The Broad Institute Genome Sequencing Center for Infectious Disease"/>
            <person name="Wu L."/>
            <person name="Ma J."/>
        </authorList>
    </citation>
    <scope>NUCLEOTIDE SEQUENCE [LARGE SCALE GENOMIC DNA]</scope>
    <source>
        <strain evidence="2">NBRC 105830</strain>
    </source>
</reference>
<comment type="caution">
    <text evidence="1">The sequence shown here is derived from an EMBL/GenBank/DDBJ whole genome shotgun (WGS) entry which is preliminary data.</text>
</comment>
<proteinExistence type="predicted"/>
<keyword evidence="2" id="KW-1185">Reference proteome</keyword>